<reference evidence="2" key="1">
    <citation type="submission" date="2017-02" db="UniProtKB">
        <authorList>
            <consortium name="WormBaseParasite"/>
        </authorList>
    </citation>
    <scope>IDENTIFICATION</scope>
</reference>
<evidence type="ECO:0000313" key="1">
    <source>
        <dbReference type="Proteomes" id="UP000046393"/>
    </source>
</evidence>
<proteinExistence type="predicted"/>
<organism evidence="1 2">
    <name type="scientific">Syphacia muris</name>
    <dbReference type="NCBI Taxonomy" id="451379"/>
    <lineage>
        <taxon>Eukaryota</taxon>
        <taxon>Metazoa</taxon>
        <taxon>Ecdysozoa</taxon>
        <taxon>Nematoda</taxon>
        <taxon>Chromadorea</taxon>
        <taxon>Rhabditida</taxon>
        <taxon>Spirurina</taxon>
        <taxon>Oxyuridomorpha</taxon>
        <taxon>Oxyuroidea</taxon>
        <taxon>Oxyuridae</taxon>
        <taxon>Syphacia</taxon>
    </lineage>
</organism>
<sequence>MYSIALEIILVDLNKSFCALVKVEIFSNCWFQFELVDIVCRLLALAIWSYCDILLPAVYYFCDGTLDGLTEKIKSSEKDFDDSLFLRHGENLTLCYRNKLNLIFSVWRVKYVIVNGKYL</sequence>
<dbReference type="AlphaFoldDB" id="A0A0N5AMW1"/>
<evidence type="ECO:0000313" key="2">
    <source>
        <dbReference type="WBParaSite" id="SMUV_0000593201-mRNA-1"/>
    </source>
</evidence>
<keyword evidence="1" id="KW-1185">Reference proteome</keyword>
<accession>A0A0N5AMW1</accession>
<name>A0A0N5AMW1_9BILA</name>
<protein>
    <submittedName>
        <fullName evidence="2">Transmembrane protein</fullName>
    </submittedName>
</protein>
<dbReference type="Proteomes" id="UP000046393">
    <property type="component" value="Unplaced"/>
</dbReference>
<dbReference type="WBParaSite" id="SMUV_0000593201-mRNA-1">
    <property type="protein sequence ID" value="SMUV_0000593201-mRNA-1"/>
    <property type="gene ID" value="SMUV_0000593201"/>
</dbReference>